<proteinExistence type="predicted"/>
<comment type="caution">
    <text evidence="1">The sequence shown here is derived from an EMBL/GenBank/DDBJ whole genome shotgun (WGS) entry which is preliminary data.</text>
</comment>
<dbReference type="AlphaFoldDB" id="J9CVW8"/>
<dbReference type="Pfam" id="PF06107">
    <property type="entry name" value="DUF951"/>
    <property type="match status" value="1"/>
</dbReference>
<evidence type="ECO:0000313" key="1">
    <source>
        <dbReference type="EMBL" id="EJX04376.1"/>
    </source>
</evidence>
<name>J9CVW8_9ZZZZ</name>
<dbReference type="EMBL" id="AMCI01001830">
    <property type="protein sequence ID" value="EJX04376.1"/>
    <property type="molecule type" value="Genomic_DNA"/>
</dbReference>
<reference evidence="1" key="1">
    <citation type="journal article" date="2012" name="PLoS ONE">
        <title>Gene sets for utilization of primary and secondary nutrition supplies in the distal gut of endangered iberian lynx.</title>
        <authorList>
            <person name="Alcaide M."/>
            <person name="Messina E."/>
            <person name="Richter M."/>
            <person name="Bargiela R."/>
            <person name="Peplies J."/>
            <person name="Huws S.A."/>
            <person name="Newbold C.J."/>
            <person name="Golyshin P.N."/>
            <person name="Simon M.A."/>
            <person name="Lopez G."/>
            <person name="Yakimov M.M."/>
            <person name="Ferrer M."/>
        </authorList>
    </citation>
    <scope>NUCLEOTIDE SEQUENCE</scope>
</reference>
<organism evidence="1">
    <name type="scientific">gut metagenome</name>
    <dbReference type="NCBI Taxonomy" id="749906"/>
    <lineage>
        <taxon>unclassified sequences</taxon>
        <taxon>metagenomes</taxon>
        <taxon>organismal metagenomes</taxon>
    </lineage>
</organism>
<dbReference type="PANTHER" id="PTHR38455:SF1">
    <property type="entry name" value="DUF951 DOMAIN-CONTAINING PROTEIN"/>
    <property type="match status" value="1"/>
</dbReference>
<dbReference type="PANTHER" id="PTHR38455">
    <property type="entry name" value="HYPOTHETICAL CYTOSOLIC PROTEIN"/>
    <property type="match status" value="1"/>
</dbReference>
<accession>J9CVW8</accession>
<dbReference type="InterPro" id="IPR009296">
    <property type="entry name" value="DUF951"/>
</dbReference>
<sequence length="58" mass="6622">MDIQIGDILTMKKAHPCGSKEWEVLRVGADFKLRCMGCGHEVMGSRSKFEKNIKQVKR</sequence>
<protein>
    <submittedName>
        <fullName evidence="1">Protein containing DUF951, bacterial</fullName>
    </submittedName>
</protein>
<gene>
    <name evidence="1" type="ORF">EVA_07515</name>
</gene>
<dbReference type="PIRSF" id="PIRSF037263">
    <property type="entry name" value="DUF951_bac"/>
    <property type="match status" value="1"/>
</dbReference>